<name>M6G453_9LEPT</name>
<dbReference type="EMBL" id="AFJM02000027">
    <property type="protein sequence ID" value="EMM73726.1"/>
    <property type="molecule type" value="Genomic_DNA"/>
</dbReference>
<proteinExistence type="predicted"/>
<organism evidence="1 2">
    <name type="scientific">Leptospira weilii str. 2006001855</name>
    <dbReference type="NCBI Taxonomy" id="996804"/>
    <lineage>
        <taxon>Bacteria</taxon>
        <taxon>Pseudomonadati</taxon>
        <taxon>Spirochaetota</taxon>
        <taxon>Spirochaetia</taxon>
        <taxon>Leptospirales</taxon>
        <taxon>Leptospiraceae</taxon>
        <taxon>Leptospira</taxon>
    </lineage>
</organism>
<protein>
    <submittedName>
        <fullName evidence="1">Uncharacterized protein</fullName>
    </submittedName>
</protein>
<comment type="caution">
    <text evidence="1">The sequence shown here is derived from an EMBL/GenBank/DDBJ whole genome shotgun (WGS) entry which is preliminary data.</text>
</comment>
<evidence type="ECO:0000313" key="1">
    <source>
        <dbReference type="EMBL" id="EMM73726.1"/>
    </source>
</evidence>
<evidence type="ECO:0000313" key="2">
    <source>
        <dbReference type="Proteomes" id="UP000012101"/>
    </source>
</evidence>
<dbReference type="Proteomes" id="UP000012101">
    <property type="component" value="Unassembled WGS sequence"/>
</dbReference>
<dbReference type="AlphaFoldDB" id="M6G453"/>
<sequence>MRHIPDYRKNMWSFIESKIFGFEVSKKSYKFFRSLNNVSSAVENEKELSKSRSS</sequence>
<gene>
    <name evidence="1" type="ORF">LEP1GSC038_3452</name>
</gene>
<accession>M6G453</accession>
<reference evidence="1 2" key="1">
    <citation type="submission" date="2013-01" db="EMBL/GenBank/DDBJ databases">
        <authorList>
            <person name="Harkins D.M."/>
            <person name="Durkin A.S."/>
            <person name="Brinkac L.M."/>
            <person name="Haft D.H."/>
            <person name="Selengut J.D."/>
            <person name="Sanka R."/>
            <person name="DePew J."/>
            <person name="Purushe J."/>
            <person name="Hospenthal D.R."/>
            <person name="Murray C.K."/>
            <person name="Pimentel G."/>
            <person name="Wasfy M."/>
            <person name="Vinetz J.M."/>
            <person name="Sutton G.G."/>
            <person name="Nierman W.C."/>
            <person name="Fouts D.E."/>
        </authorList>
    </citation>
    <scope>NUCLEOTIDE SEQUENCE [LARGE SCALE GENOMIC DNA]</scope>
    <source>
        <strain evidence="1 2">2006001855</strain>
    </source>
</reference>